<comment type="caution">
    <text evidence="2">The sequence shown here is derived from an EMBL/GenBank/DDBJ whole genome shotgun (WGS) entry which is preliminary data.</text>
</comment>
<organism evidence="2 3">
    <name type="scientific">Pseudomonas fluorescens</name>
    <dbReference type="NCBI Taxonomy" id="294"/>
    <lineage>
        <taxon>Bacteria</taxon>
        <taxon>Pseudomonadati</taxon>
        <taxon>Pseudomonadota</taxon>
        <taxon>Gammaproteobacteria</taxon>
        <taxon>Pseudomonadales</taxon>
        <taxon>Pseudomonadaceae</taxon>
        <taxon>Pseudomonas</taxon>
    </lineage>
</organism>
<gene>
    <name evidence="2" type="ORF">BK673_05155</name>
</gene>
<dbReference type="RefSeq" id="WP_123593159.1">
    <property type="nucleotide sequence ID" value="NZ_MOBZ01000003.1"/>
</dbReference>
<name>A0A423PAB4_PSEFL</name>
<evidence type="ECO:0000256" key="1">
    <source>
        <dbReference type="SAM" id="MobiDB-lite"/>
    </source>
</evidence>
<feature type="compositionally biased region" description="Basic and acidic residues" evidence="1">
    <location>
        <begin position="29"/>
        <end position="43"/>
    </location>
</feature>
<protein>
    <submittedName>
        <fullName evidence="2">Uncharacterized protein</fullName>
    </submittedName>
</protein>
<feature type="region of interest" description="Disordered" evidence="1">
    <location>
        <begin position="1"/>
        <end position="86"/>
    </location>
</feature>
<reference evidence="2 3" key="1">
    <citation type="submission" date="2016-10" db="EMBL/GenBank/DDBJ databases">
        <title>Comparative genome analysis of multiple Pseudomonas spp. focuses on biocontrol and plant growth promoting traits.</title>
        <authorList>
            <person name="Tao X.-Y."/>
            <person name="Taylor C.G."/>
        </authorList>
    </citation>
    <scope>NUCLEOTIDE SEQUENCE [LARGE SCALE GENOMIC DNA]</scope>
    <source>
        <strain evidence="2 3">36G2</strain>
    </source>
</reference>
<dbReference type="Proteomes" id="UP000283619">
    <property type="component" value="Unassembled WGS sequence"/>
</dbReference>
<dbReference type="AlphaFoldDB" id="A0A423PAB4"/>
<feature type="compositionally biased region" description="Polar residues" evidence="1">
    <location>
        <begin position="69"/>
        <end position="79"/>
    </location>
</feature>
<feature type="region of interest" description="Disordered" evidence="1">
    <location>
        <begin position="479"/>
        <end position="509"/>
    </location>
</feature>
<proteinExistence type="predicted"/>
<feature type="compositionally biased region" description="Low complexity" evidence="1">
    <location>
        <begin position="489"/>
        <end position="503"/>
    </location>
</feature>
<evidence type="ECO:0000313" key="3">
    <source>
        <dbReference type="Proteomes" id="UP000283619"/>
    </source>
</evidence>
<sequence length="658" mass="73766">MRQKPGPLRPSPTAETPGTSTSRPAPYDRPADLDSRLPGRVRTDASNALPGIDSDASPGRNTRTEPAITITQMPETQAPRQPATASPLEPYLQSVDQTLGHDADGLKSYKGRQFADIANEDGSAAGLTVMVAFHDLIKTHRAKLPSERVPSGPPLYRVAGSNLWSLHKPVEYYPPERYTLNDRGNSYSRPLPDAQGYYTVNEWADLPYQGRVVTRTNVGFALLGEHGRLVKVDPSESRGDGSVPAKLAHWTDGEIWDVYSIHGAEVVAFRAEAQASGRAPEWATRADNDDHQKFLLDSMKWSHPQKTRSECAELLRSYNLSNAQQKRLRPDMENGFPEWAEQHQQLTQNTLDDKRFDLIAQELGPFSLRLREEGENHIDDLPPVEQRYEENFLKSYLEHAGYKRNKHDYLYRTDIPAMFRADLRTPFELARDKRLIKLRGNPSDSTTQSAFSATFVAGDGLTYMGFDYYSNPRHYNSQANRYPGHFSDSDSSSGNRHSSAAESDTSFEMDDSRDYPLLRRNQTLGFLYVIDTRGIEVVPRVENIYLNDRDFDGDRLEGRISMPTRGISAERIWLVSSDLSKAARVEDILRQAGDDAEAIEKATWAGTDGNDVYWHGSTAYDGLINQVAGSGGVVLLLPKGKNTYSNDVIWPVAEHYRA</sequence>
<feature type="compositionally biased region" description="Polar residues" evidence="1">
    <location>
        <begin position="13"/>
        <end position="23"/>
    </location>
</feature>
<dbReference type="EMBL" id="MOBZ01000003">
    <property type="protein sequence ID" value="ROO12603.1"/>
    <property type="molecule type" value="Genomic_DNA"/>
</dbReference>
<evidence type="ECO:0000313" key="2">
    <source>
        <dbReference type="EMBL" id="ROO12603.1"/>
    </source>
</evidence>
<accession>A0A423PAB4</accession>